<organism evidence="13 14">
    <name type="scientific">Gordonia jinghuaiqii</name>
    <dbReference type="NCBI Taxonomy" id="2758710"/>
    <lineage>
        <taxon>Bacteria</taxon>
        <taxon>Bacillati</taxon>
        <taxon>Actinomycetota</taxon>
        <taxon>Actinomycetes</taxon>
        <taxon>Mycobacteriales</taxon>
        <taxon>Gordoniaceae</taxon>
        <taxon>Gordonia</taxon>
    </lineage>
</organism>
<dbReference type="GO" id="GO:0016989">
    <property type="term" value="F:sigma factor antagonist activity"/>
    <property type="evidence" value="ECO:0007669"/>
    <property type="project" value="TreeGrafter"/>
</dbReference>
<sequence>MTRTDAAPGGGESDWLDEHVELFAVAALTPAERARVESELAALAPSERAVYETRIADIHAAMAGFASTFALHPPPELRSRVLSHVFDGPARAAGTDEDADPAEISAGENVTAEAAAADAEAAVGHGHPAATSGAASAPRSGESAPDRYLPHPQRPSRHHSGQHHSGQHRSGASARRPMRATSILAAAAVTVAVALGAGVLIGRTTAPDTSTSSTALSDSQQQVLGVLTAADATVTVEPLADDRGTIAVITSQTADQAVAILRDLREPISPDQAFQLWLVGGAEQPVSAGVIPGDDTEPVVVDELAGSSVLAVTIEPAGGSAQPTTPILAQVEL</sequence>
<gene>
    <name evidence="13" type="ORF">H1R19_17705</name>
</gene>
<keyword evidence="5" id="KW-0805">Transcription regulation</keyword>
<dbReference type="Proteomes" id="UP000515663">
    <property type="component" value="Chromosome"/>
</dbReference>
<feature type="domain" description="Anti-sigma K factor RskA C-terminal" evidence="12">
    <location>
        <begin position="184"/>
        <end position="326"/>
    </location>
</feature>
<evidence type="ECO:0000256" key="2">
    <source>
        <dbReference type="ARBA" id="ARBA00022475"/>
    </source>
</evidence>
<protein>
    <recommendedName>
        <fullName evidence="9">Regulator of SigK</fullName>
    </recommendedName>
    <alternativeName>
        <fullName evidence="8">Sigma-K anti-sigma factor RskA</fullName>
    </alternativeName>
</protein>
<evidence type="ECO:0000256" key="11">
    <source>
        <dbReference type="SAM" id="Phobius"/>
    </source>
</evidence>
<dbReference type="KEGG" id="gji:H1R19_17705"/>
<feature type="compositionally biased region" description="Basic residues" evidence="10">
    <location>
        <begin position="154"/>
        <end position="167"/>
    </location>
</feature>
<dbReference type="InterPro" id="IPR051474">
    <property type="entry name" value="Anti-sigma-K/W_factor"/>
</dbReference>
<keyword evidence="2" id="KW-1003">Cell membrane</keyword>
<dbReference type="Pfam" id="PF10099">
    <property type="entry name" value="RskA_C"/>
    <property type="match status" value="1"/>
</dbReference>
<keyword evidence="3 11" id="KW-0812">Transmembrane</keyword>
<dbReference type="GO" id="GO:0006417">
    <property type="term" value="P:regulation of translation"/>
    <property type="evidence" value="ECO:0007669"/>
    <property type="project" value="TreeGrafter"/>
</dbReference>
<dbReference type="InterPro" id="IPR041916">
    <property type="entry name" value="Anti_sigma_zinc_sf"/>
</dbReference>
<reference evidence="14" key="1">
    <citation type="submission" date="2020-07" db="EMBL/GenBank/DDBJ databases">
        <title>novel species isolated from the respiratory tract of Marmot.</title>
        <authorList>
            <person name="Zhang G."/>
        </authorList>
    </citation>
    <scope>NUCLEOTIDE SEQUENCE [LARGE SCALE GENOMIC DNA]</scope>
    <source>
        <strain evidence="14">686</strain>
    </source>
</reference>
<feature type="region of interest" description="Disordered" evidence="10">
    <location>
        <begin position="110"/>
        <end position="177"/>
    </location>
</feature>
<feature type="compositionally biased region" description="Low complexity" evidence="10">
    <location>
        <begin position="112"/>
        <end position="122"/>
    </location>
</feature>
<keyword evidence="6 11" id="KW-0472">Membrane</keyword>
<keyword evidence="14" id="KW-1185">Reference proteome</keyword>
<evidence type="ECO:0000256" key="10">
    <source>
        <dbReference type="SAM" id="MobiDB-lite"/>
    </source>
</evidence>
<feature type="transmembrane region" description="Helical" evidence="11">
    <location>
        <begin position="183"/>
        <end position="202"/>
    </location>
</feature>
<dbReference type="PANTHER" id="PTHR37461:SF1">
    <property type="entry name" value="ANTI-SIGMA-K FACTOR RSKA"/>
    <property type="match status" value="1"/>
</dbReference>
<evidence type="ECO:0000256" key="4">
    <source>
        <dbReference type="ARBA" id="ARBA00022989"/>
    </source>
</evidence>
<dbReference type="InterPro" id="IPR018764">
    <property type="entry name" value="RskA_C"/>
</dbReference>
<feature type="compositionally biased region" description="Low complexity" evidence="10">
    <location>
        <begin position="168"/>
        <end position="177"/>
    </location>
</feature>
<evidence type="ECO:0000313" key="13">
    <source>
        <dbReference type="EMBL" id="QMT03992.1"/>
    </source>
</evidence>
<keyword evidence="4 11" id="KW-1133">Transmembrane helix</keyword>
<dbReference type="GO" id="GO:0005886">
    <property type="term" value="C:plasma membrane"/>
    <property type="evidence" value="ECO:0007669"/>
    <property type="project" value="UniProtKB-SubCell"/>
</dbReference>
<evidence type="ECO:0000256" key="5">
    <source>
        <dbReference type="ARBA" id="ARBA00023015"/>
    </source>
</evidence>
<evidence type="ECO:0000256" key="3">
    <source>
        <dbReference type="ARBA" id="ARBA00022692"/>
    </source>
</evidence>
<evidence type="ECO:0000256" key="1">
    <source>
        <dbReference type="ARBA" id="ARBA00004162"/>
    </source>
</evidence>
<dbReference type="Gene3D" id="1.10.10.1320">
    <property type="entry name" value="Anti-sigma factor, zinc-finger domain"/>
    <property type="match status" value="1"/>
</dbReference>
<dbReference type="PANTHER" id="PTHR37461">
    <property type="entry name" value="ANTI-SIGMA-K FACTOR RSKA"/>
    <property type="match status" value="1"/>
</dbReference>
<dbReference type="RefSeq" id="WP_188328917.1">
    <property type="nucleotide sequence ID" value="NZ_CP059491.1"/>
</dbReference>
<keyword evidence="7" id="KW-0804">Transcription</keyword>
<evidence type="ECO:0000256" key="7">
    <source>
        <dbReference type="ARBA" id="ARBA00023163"/>
    </source>
</evidence>
<name>A0A7D7R623_9ACTN</name>
<dbReference type="EMBL" id="CP059491">
    <property type="protein sequence ID" value="QMT03992.1"/>
    <property type="molecule type" value="Genomic_DNA"/>
</dbReference>
<evidence type="ECO:0000256" key="6">
    <source>
        <dbReference type="ARBA" id="ARBA00023136"/>
    </source>
</evidence>
<evidence type="ECO:0000256" key="8">
    <source>
        <dbReference type="ARBA" id="ARBA00029829"/>
    </source>
</evidence>
<comment type="subcellular location">
    <subcellularLocation>
        <location evidence="1">Cell membrane</location>
        <topology evidence="1">Single-pass membrane protein</topology>
    </subcellularLocation>
</comment>
<accession>A0A7D7R623</accession>
<dbReference type="AlphaFoldDB" id="A0A7D7R623"/>
<evidence type="ECO:0000256" key="9">
    <source>
        <dbReference type="ARBA" id="ARBA00030803"/>
    </source>
</evidence>
<evidence type="ECO:0000313" key="14">
    <source>
        <dbReference type="Proteomes" id="UP000515663"/>
    </source>
</evidence>
<evidence type="ECO:0000259" key="12">
    <source>
        <dbReference type="Pfam" id="PF10099"/>
    </source>
</evidence>
<proteinExistence type="predicted"/>